<feature type="signal peptide" evidence="2">
    <location>
        <begin position="1"/>
        <end position="17"/>
    </location>
</feature>
<sequence length="169" mass="18340">MKIIAAILLSLSVPVFAQTPAPAPPPAAKPETGPNLKAQLAKTPLASVIIPEIVFDKATVEDALAALTNLVETQTKGSVKLQWIDKAFDRKKWTPTVTITAKGFSAGKLMSEILEQTGLEARLDEHAIVLSPKTRIVERRVIPAEKTEAPKLNSGSVDRDQFKDPLKRK</sequence>
<reference evidence="3 4" key="1">
    <citation type="submission" date="2022-10" db="EMBL/GenBank/DDBJ databases">
        <title>Luteolibacter arcticus strain CCTCC AB 2014275, whole genome shotgun sequencing project.</title>
        <authorList>
            <person name="Zhao G."/>
            <person name="Shen L."/>
        </authorList>
    </citation>
    <scope>NUCLEOTIDE SEQUENCE [LARGE SCALE GENOMIC DNA]</scope>
    <source>
        <strain evidence="3 4">CCTCC AB 2014275</strain>
    </source>
</reference>
<organism evidence="3 4">
    <name type="scientific">Luteolibacter arcticus</name>
    <dbReference type="NCBI Taxonomy" id="1581411"/>
    <lineage>
        <taxon>Bacteria</taxon>
        <taxon>Pseudomonadati</taxon>
        <taxon>Verrucomicrobiota</taxon>
        <taxon>Verrucomicrobiia</taxon>
        <taxon>Verrucomicrobiales</taxon>
        <taxon>Verrucomicrobiaceae</taxon>
        <taxon>Luteolibacter</taxon>
    </lineage>
</organism>
<evidence type="ECO:0000313" key="4">
    <source>
        <dbReference type="Proteomes" id="UP001320876"/>
    </source>
</evidence>
<feature type="compositionally biased region" description="Basic and acidic residues" evidence="1">
    <location>
        <begin position="157"/>
        <end position="169"/>
    </location>
</feature>
<protein>
    <submittedName>
        <fullName evidence="3">Uncharacterized protein</fullName>
    </submittedName>
</protein>
<accession>A0ABT3GJE1</accession>
<feature type="region of interest" description="Disordered" evidence="1">
    <location>
        <begin position="147"/>
        <end position="169"/>
    </location>
</feature>
<keyword evidence="2" id="KW-0732">Signal</keyword>
<keyword evidence="4" id="KW-1185">Reference proteome</keyword>
<feature type="chain" id="PRO_5045724901" evidence="2">
    <location>
        <begin position="18"/>
        <end position="169"/>
    </location>
</feature>
<evidence type="ECO:0000256" key="2">
    <source>
        <dbReference type="SAM" id="SignalP"/>
    </source>
</evidence>
<proteinExistence type="predicted"/>
<evidence type="ECO:0000313" key="3">
    <source>
        <dbReference type="EMBL" id="MCW1923648.1"/>
    </source>
</evidence>
<comment type="caution">
    <text evidence="3">The sequence shown here is derived from an EMBL/GenBank/DDBJ whole genome shotgun (WGS) entry which is preliminary data.</text>
</comment>
<dbReference type="RefSeq" id="WP_264487757.1">
    <property type="nucleotide sequence ID" value="NZ_JAPDDT010000005.1"/>
</dbReference>
<gene>
    <name evidence="3" type="ORF">OKA05_13870</name>
</gene>
<dbReference type="Proteomes" id="UP001320876">
    <property type="component" value="Unassembled WGS sequence"/>
</dbReference>
<evidence type="ECO:0000256" key="1">
    <source>
        <dbReference type="SAM" id="MobiDB-lite"/>
    </source>
</evidence>
<dbReference type="EMBL" id="JAPDDT010000005">
    <property type="protein sequence ID" value="MCW1923648.1"/>
    <property type="molecule type" value="Genomic_DNA"/>
</dbReference>
<name>A0ABT3GJE1_9BACT</name>